<reference evidence="1 2" key="1">
    <citation type="journal article" date="2021" name="Front. Genet.">
        <title>Chromosome-Level Genome Assembly Reveals Significant Gene Expansion in the Toll and IMD Signaling Pathways of Dendrolimus kikuchii.</title>
        <authorList>
            <person name="Zhou J."/>
            <person name="Wu P."/>
            <person name="Xiong Z."/>
            <person name="Liu N."/>
            <person name="Zhao N."/>
            <person name="Ji M."/>
            <person name="Qiu Y."/>
            <person name="Yang B."/>
        </authorList>
    </citation>
    <scope>NUCLEOTIDE SEQUENCE [LARGE SCALE GENOMIC DNA]</scope>
    <source>
        <strain evidence="1">Ann1</strain>
    </source>
</reference>
<evidence type="ECO:0000313" key="2">
    <source>
        <dbReference type="Proteomes" id="UP000824533"/>
    </source>
</evidence>
<sequence length="367" mass="40764">MLRSVNLFVLIIFSFHGVMGKGLLLLYRPRDITNDCAFSHRLRYDLSFGMGMSDTITLVFRTVNEIDYECLVEVVTVSEDIYIIVVIRFPSNVGSNCASNRDAFVVMKKNKCLHLCDLLEERDSLTPYYVFTVKGRIRFSFLSNSSINADINAHLYQVTATSARLRPKKGCNLKNETVCSMNDADFCFTSGVVCDGIKNCGVNDWFDERKSSCGLPVERLGYAPVIAVISAVICALIAAGHILLRCLPPLANSFFIFNANEDNRLCIDPVFKTPGQAAYDIEAAKRLSLIPVPSSSSENGSIDIIPPDTVHDMNIVNQVSVIEPNGAPKRKTTIKSMTEKIQEKLRLVTGRNKDPYPPQPSSSENNK</sequence>
<organism evidence="1 2">
    <name type="scientific">Dendrolimus kikuchii</name>
    <dbReference type="NCBI Taxonomy" id="765133"/>
    <lineage>
        <taxon>Eukaryota</taxon>
        <taxon>Metazoa</taxon>
        <taxon>Ecdysozoa</taxon>
        <taxon>Arthropoda</taxon>
        <taxon>Hexapoda</taxon>
        <taxon>Insecta</taxon>
        <taxon>Pterygota</taxon>
        <taxon>Neoptera</taxon>
        <taxon>Endopterygota</taxon>
        <taxon>Lepidoptera</taxon>
        <taxon>Glossata</taxon>
        <taxon>Ditrysia</taxon>
        <taxon>Bombycoidea</taxon>
        <taxon>Lasiocampidae</taxon>
        <taxon>Dendrolimus</taxon>
    </lineage>
</organism>
<evidence type="ECO:0000313" key="1">
    <source>
        <dbReference type="EMBL" id="KAJ0183838.1"/>
    </source>
</evidence>
<protein>
    <submittedName>
        <fullName evidence="1">Uncharacterized protein</fullName>
    </submittedName>
</protein>
<proteinExistence type="predicted"/>
<dbReference type="Proteomes" id="UP000824533">
    <property type="component" value="Linkage Group LG01"/>
</dbReference>
<comment type="caution">
    <text evidence="1">The sequence shown here is derived from an EMBL/GenBank/DDBJ whole genome shotgun (WGS) entry which is preliminary data.</text>
</comment>
<accession>A0ACC1DJJ6</accession>
<keyword evidence="2" id="KW-1185">Reference proteome</keyword>
<gene>
    <name evidence="1" type="ORF">K1T71_000261</name>
</gene>
<name>A0ACC1DJJ6_9NEOP</name>
<dbReference type="EMBL" id="CM034387">
    <property type="protein sequence ID" value="KAJ0183838.1"/>
    <property type="molecule type" value="Genomic_DNA"/>
</dbReference>